<feature type="compositionally biased region" description="Basic and acidic residues" evidence="1">
    <location>
        <begin position="552"/>
        <end position="562"/>
    </location>
</feature>
<gene>
    <name evidence="2" type="ORF">V5O48_004008</name>
</gene>
<evidence type="ECO:0000313" key="2">
    <source>
        <dbReference type="EMBL" id="KAL0577972.1"/>
    </source>
</evidence>
<keyword evidence="3" id="KW-1185">Reference proteome</keyword>
<feature type="compositionally biased region" description="Polar residues" evidence="1">
    <location>
        <begin position="174"/>
        <end position="188"/>
    </location>
</feature>
<feature type="compositionally biased region" description="Polar residues" evidence="1">
    <location>
        <begin position="44"/>
        <end position="60"/>
    </location>
</feature>
<dbReference type="Proteomes" id="UP001465976">
    <property type="component" value="Unassembled WGS sequence"/>
</dbReference>
<feature type="region of interest" description="Disordered" evidence="1">
    <location>
        <begin position="552"/>
        <end position="584"/>
    </location>
</feature>
<name>A0ABR3FRC4_9AGAR</name>
<feature type="region of interest" description="Disordered" evidence="1">
    <location>
        <begin position="159"/>
        <end position="243"/>
    </location>
</feature>
<feature type="region of interest" description="Disordered" evidence="1">
    <location>
        <begin position="28"/>
        <end position="89"/>
    </location>
</feature>
<accession>A0ABR3FRC4</accession>
<evidence type="ECO:0000256" key="1">
    <source>
        <dbReference type="SAM" id="MobiDB-lite"/>
    </source>
</evidence>
<feature type="compositionally biased region" description="Polar residues" evidence="1">
    <location>
        <begin position="67"/>
        <end position="77"/>
    </location>
</feature>
<evidence type="ECO:0000313" key="3">
    <source>
        <dbReference type="Proteomes" id="UP001465976"/>
    </source>
</evidence>
<organism evidence="2 3">
    <name type="scientific">Marasmius crinis-equi</name>
    <dbReference type="NCBI Taxonomy" id="585013"/>
    <lineage>
        <taxon>Eukaryota</taxon>
        <taxon>Fungi</taxon>
        <taxon>Dikarya</taxon>
        <taxon>Basidiomycota</taxon>
        <taxon>Agaricomycotina</taxon>
        <taxon>Agaricomycetes</taxon>
        <taxon>Agaricomycetidae</taxon>
        <taxon>Agaricales</taxon>
        <taxon>Marasmiineae</taxon>
        <taxon>Marasmiaceae</taxon>
        <taxon>Marasmius</taxon>
    </lineage>
</organism>
<comment type="caution">
    <text evidence="2">The sequence shown here is derived from an EMBL/GenBank/DDBJ whole genome shotgun (WGS) entry which is preliminary data.</text>
</comment>
<reference evidence="2 3" key="1">
    <citation type="submission" date="2024-02" db="EMBL/GenBank/DDBJ databases">
        <title>A draft genome for the cacao thread blight pathogen Marasmius crinis-equi.</title>
        <authorList>
            <person name="Cohen S.P."/>
            <person name="Baruah I.K."/>
            <person name="Amoako-Attah I."/>
            <person name="Bukari Y."/>
            <person name="Meinhardt L.W."/>
            <person name="Bailey B.A."/>
        </authorList>
    </citation>
    <scope>NUCLEOTIDE SEQUENCE [LARGE SCALE GENOMIC DNA]</scope>
    <source>
        <strain evidence="2 3">GH-76</strain>
    </source>
</reference>
<protein>
    <submittedName>
        <fullName evidence="2">Uncharacterized protein</fullName>
    </submittedName>
</protein>
<dbReference type="EMBL" id="JBAHYK010000126">
    <property type="protein sequence ID" value="KAL0577972.1"/>
    <property type="molecule type" value="Genomic_DNA"/>
</dbReference>
<proteinExistence type="predicted"/>
<sequence>MAFMSRENKISGVEFGLRNGIGRGAGGWMPLEGAREKDGGAGSQSGTATVSPSTSTSRLPSQLYPETITSTSLQPSQARKDTGPLDTFPVDAFKNDAELSNSDANASIIPIFDAKTSTTSRVISRGRSKKPISARTSRSTVMPWVHASPPDLWQIVQPSASSSSTYPSKHNHLKTQPSYPHPQHTSGSARRGGGSEDPLLRGISQPITRPVPKAIGSERRQRLQLQQEQPTYKAPPPADLNWTPPSPNSWTTSVMPLSTSLDPTSKTALGPSKRYAPQITITIPEKSKNLRVAPLPLPTPPSTPPLQLTVVELTPAPEYQRQLKLQTDAAAAFKHKHELVTRFNDQRSRRVGGKNVSRFSSPLNPAMETMGVTFQDCVDVEKKEREKLGLAGVRGREKTWNYFRKPQVVGTRSRVVCERWNGGGSGSINSYLRGSEQKHCLGCRREGLRVRLMVVGVWRWGVLFGEPGDSQFEDDDDDDIFGTGEKGRFVMDYWDDDEECGSGRGMLLKKEKDSGGDVPMDVDHDTDSVLDIAGPDNLEAELARASDFRMEVDSDSHSKAPETEWIGGVPDSPRLKDLDDFDEV</sequence>